<keyword evidence="1" id="KW-0479">Metal-binding</keyword>
<organism evidence="8">
    <name type="scientific">Aceria tosichella</name>
    <name type="common">wheat curl mite</name>
    <dbReference type="NCBI Taxonomy" id="561515"/>
    <lineage>
        <taxon>Eukaryota</taxon>
        <taxon>Metazoa</taxon>
        <taxon>Ecdysozoa</taxon>
        <taxon>Arthropoda</taxon>
        <taxon>Chelicerata</taxon>
        <taxon>Arachnida</taxon>
        <taxon>Acari</taxon>
        <taxon>Acariformes</taxon>
        <taxon>Trombidiformes</taxon>
        <taxon>Prostigmata</taxon>
        <taxon>Eupodina</taxon>
        <taxon>Eriophyoidea</taxon>
        <taxon>Eriophyidae</taxon>
        <taxon>Eriophyinae</taxon>
        <taxon>Aceriini</taxon>
        <taxon>Aceria</taxon>
    </lineage>
</organism>
<dbReference type="EMBL" id="GGYP01004811">
    <property type="protein sequence ID" value="MDE49582.1"/>
    <property type="molecule type" value="Transcribed_RNA"/>
</dbReference>
<dbReference type="SMART" id="SM00154">
    <property type="entry name" value="ZnF_AN1"/>
    <property type="match status" value="2"/>
</dbReference>
<reference evidence="8" key="1">
    <citation type="submission" date="2018-10" db="EMBL/GenBank/DDBJ databases">
        <title>Transcriptome assembly of Aceria tosichella (Wheat curl mite) Type 2.</title>
        <authorList>
            <person name="Scully E.D."/>
            <person name="Geib S.M."/>
            <person name="Palmer N.A."/>
            <person name="Gupta A.K."/>
            <person name="Sarath G."/>
            <person name="Tatineni S."/>
        </authorList>
    </citation>
    <scope>NUCLEOTIDE SEQUENCE</scope>
    <source>
        <strain evidence="8">LincolnNE</strain>
    </source>
</reference>
<dbReference type="GO" id="GO:0008270">
    <property type="term" value="F:zinc ion binding"/>
    <property type="evidence" value="ECO:0007669"/>
    <property type="project" value="UniProtKB-KW"/>
</dbReference>
<dbReference type="PANTHER" id="PTHR14677:SF20">
    <property type="entry name" value="ZINC FINGER AN1-TYPE CONTAINING 2A-RELATED"/>
    <property type="match status" value="1"/>
</dbReference>
<protein>
    <submittedName>
        <fullName evidence="8">AN1-type zinc finger protein 2B</fullName>
    </submittedName>
</protein>
<evidence type="ECO:0000256" key="3">
    <source>
        <dbReference type="ARBA" id="ARBA00022771"/>
    </source>
</evidence>
<dbReference type="SUPFAM" id="SSF118310">
    <property type="entry name" value="AN1-like Zinc finger"/>
    <property type="match status" value="2"/>
</dbReference>
<dbReference type="PROSITE" id="PS51039">
    <property type="entry name" value="ZF_AN1"/>
    <property type="match status" value="2"/>
</dbReference>
<feature type="domain" description="AN1-type" evidence="7">
    <location>
        <begin position="99"/>
        <end position="147"/>
    </location>
</feature>
<feature type="compositionally biased region" description="Polar residues" evidence="6">
    <location>
        <begin position="270"/>
        <end position="282"/>
    </location>
</feature>
<dbReference type="Pfam" id="PF25403">
    <property type="entry name" value="zf-C2H2_ZFAND2"/>
    <property type="match status" value="1"/>
</dbReference>
<feature type="domain" description="AN1-type" evidence="7">
    <location>
        <begin position="4"/>
        <end position="52"/>
    </location>
</feature>
<dbReference type="InterPro" id="IPR000058">
    <property type="entry name" value="Znf_AN1"/>
</dbReference>
<sequence>MELPHIGQNCALKECNRLDFLPVKCDACSSVFCLEHYRYERHNCDKAKNKDFQVPVCPLCMEPVVAKRDQLPDIAVSEHIDKFCKENEMLKTNLRAKKKTDLQACSHKSCRQKDVIYLECGDCKSKFCIKHRHPTDHCCPGPKPTSLGSTLTHNLNSFKDSCSSGATSSYSMMKNKAQQITKSGQAALNRLATGSRNRSPTVNNNTTTASSQLANNLQGGLSEQEALAIALSESATNSTNGVATDRAQVEDEDSLLARAIHESELETARRQNPAQKDTCVLS</sequence>
<dbReference type="Gene3D" id="4.10.1110.10">
    <property type="entry name" value="AN1-like Zinc finger"/>
    <property type="match status" value="2"/>
</dbReference>
<dbReference type="InterPro" id="IPR035896">
    <property type="entry name" value="AN1-like_Znf"/>
</dbReference>
<dbReference type="GO" id="GO:0005783">
    <property type="term" value="C:endoplasmic reticulum"/>
    <property type="evidence" value="ECO:0007669"/>
    <property type="project" value="TreeGrafter"/>
</dbReference>
<keyword evidence="4" id="KW-0862">Zinc</keyword>
<evidence type="ECO:0000256" key="1">
    <source>
        <dbReference type="ARBA" id="ARBA00022723"/>
    </source>
</evidence>
<dbReference type="GO" id="GO:0045047">
    <property type="term" value="P:protein targeting to ER"/>
    <property type="evidence" value="ECO:0007669"/>
    <property type="project" value="TreeGrafter"/>
</dbReference>
<proteinExistence type="predicted"/>
<dbReference type="AlphaFoldDB" id="A0A6G1SHY4"/>
<evidence type="ECO:0000259" key="7">
    <source>
        <dbReference type="PROSITE" id="PS51039"/>
    </source>
</evidence>
<evidence type="ECO:0000256" key="5">
    <source>
        <dbReference type="PROSITE-ProRule" id="PRU00449"/>
    </source>
</evidence>
<evidence type="ECO:0000256" key="6">
    <source>
        <dbReference type="SAM" id="MobiDB-lite"/>
    </source>
</evidence>
<gene>
    <name evidence="8" type="primary">ZFAND2B</name>
    <name evidence="8" type="ORF">g.15526</name>
</gene>
<dbReference type="Pfam" id="PF01428">
    <property type="entry name" value="zf-AN1"/>
    <property type="match status" value="2"/>
</dbReference>
<evidence type="ECO:0000256" key="2">
    <source>
        <dbReference type="ARBA" id="ARBA00022737"/>
    </source>
</evidence>
<accession>A0A6G1SHY4</accession>
<keyword evidence="2" id="KW-0677">Repeat</keyword>
<feature type="region of interest" description="Disordered" evidence="6">
    <location>
        <begin position="262"/>
        <end position="282"/>
    </location>
</feature>
<name>A0A6G1SHY4_9ACAR</name>
<keyword evidence="3 5" id="KW-0863">Zinc-finger</keyword>
<dbReference type="GO" id="GO:0043161">
    <property type="term" value="P:proteasome-mediated ubiquitin-dependent protein catabolic process"/>
    <property type="evidence" value="ECO:0007669"/>
    <property type="project" value="TreeGrafter"/>
</dbReference>
<dbReference type="PANTHER" id="PTHR14677">
    <property type="entry name" value="ARSENITE INDUCUBLE RNA ASSOCIATED PROTEIN AIP-1-RELATED"/>
    <property type="match status" value="1"/>
</dbReference>
<dbReference type="InterPro" id="IPR057357">
    <property type="entry name" value="Znf-C2H2_ZFAND2A/B"/>
</dbReference>
<evidence type="ECO:0000256" key="4">
    <source>
        <dbReference type="ARBA" id="ARBA00022833"/>
    </source>
</evidence>
<evidence type="ECO:0000313" key="8">
    <source>
        <dbReference type="EMBL" id="MDE49582.1"/>
    </source>
</evidence>